<dbReference type="Proteomes" id="UP000575241">
    <property type="component" value="Unassembled WGS sequence"/>
</dbReference>
<organism evidence="1 2">
    <name type="scientific">Sphingomonas kyeonggiensis</name>
    <dbReference type="NCBI Taxonomy" id="1268553"/>
    <lineage>
        <taxon>Bacteria</taxon>
        <taxon>Pseudomonadati</taxon>
        <taxon>Pseudomonadota</taxon>
        <taxon>Alphaproteobacteria</taxon>
        <taxon>Sphingomonadales</taxon>
        <taxon>Sphingomonadaceae</taxon>
        <taxon>Sphingomonas</taxon>
    </lineage>
</organism>
<keyword evidence="2" id="KW-1185">Reference proteome</keyword>
<accession>A0A7W7JYG0</accession>
<evidence type="ECO:0000313" key="1">
    <source>
        <dbReference type="EMBL" id="MBB4837674.1"/>
    </source>
</evidence>
<dbReference type="SUPFAM" id="SSF81606">
    <property type="entry name" value="PP2C-like"/>
    <property type="match status" value="1"/>
</dbReference>
<dbReference type="RefSeq" id="WP_184162592.1">
    <property type="nucleotide sequence ID" value="NZ_JACHLN010000001.1"/>
</dbReference>
<reference evidence="1 2" key="1">
    <citation type="submission" date="2020-08" db="EMBL/GenBank/DDBJ databases">
        <title>Functional genomics of gut bacteria from endangered species of beetles.</title>
        <authorList>
            <person name="Carlos-Shanley C."/>
        </authorList>
    </citation>
    <scope>NUCLEOTIDE SEQUENCE [LARGE SCALE GENOMIC DNA]</scope>
    <source>
        <strain evidence="1 2">S00224</strain>
    </source>
</reference>
<gene>
    <name evidence="1" type="ORF">HNP52_000725</name>
</gene>
<dbReference type="Gene3D" id="3.60.40.10">
    <property type="entry name" value="PPM-type phosphatase domain"/>
    <property type="match status" value="1"/>
</dbReference>
<name>A0A7W7JYG0_9SPHN</name>
<comment type="caution">
    <text evidence="1">The sequence shown here is derived from an EMBL/GenBank/DDBJ whole genome shotgun (WGS) entry which is preliminary data.</text>
</comment>
<protein>
    <recommendedName>
        <fullName evidence="3">Protein phosphatase 2C-like protein</fullName>
    </recommendedName>
</protein>
<sequence>MHFDLLQSISLAGDVSVPNDDRAGFVRGHAWVIDGATDLGPPGLVGSQGGAAWLASIAHGAFTVSPAASVEALFGDVGDAILAGWERDRTRDPEDRWEYPLASSLATRLGEGVLEIGWLGDCVGFLWSGGPVTRLGPVREIRDSEAERAASLAVHGLGSPKRSAPILANLRATRGRPGMRVLSVDPEHMSEVAGASIACAPGDELFLMSDGYAALIDSYGTYDDTTLVEAIRNRGLAAIAEELRAIEQGDAVCTRFPRFKTSDDATALWLRIGG</sequence>
<evidence type="ECO:0008006" key="3">
    <source>
        <dbReference type="Google" id="ProtNLM"/>
    </source>
</evidence>
<dbReference type="AlphaFoldDB" id="A0A7W7JYG0"/>
<evidence type="ECO:0000313" key="2">
    <source>
        <dbReference type="Proteomes" id="UP000575241"/>
    </source>
</evidence>
<proteinExistence type="predicted"/>
<dbReference type="EMBL" id="JACHLN010000001">
    <property type="protein sequence ID" value="MBB4837674.1"/>
    <property type="molecule type" value="Genomic_DNA"/>
</dbReference>
<dbReference type="InterPro" id="IPR036457">
    <property type="entry name" value="PPM-type-like_dom_sf"/>
</dbReference>